<dbReference type="WBParaSite" id="HPBE_0000052501-mRNA-1">
    <property type="protein sequence ID" value="HPBE_0000052501-mRNA-1"/>
    <property type="gene ID" value="HPBE_0000052501"/>
</dbReference>
<gene>
    <name evidence="1" type="ORF">HPBE_LOCUS526</name>
</gene>
<dbReference type="Proteomes" id="UP000050761">
    <property type="component" value="Unassembled WGS sequence"/>
</dbReference>
<proteinExistence type="predicted"/>
<protein>
    <submittedName>
        <fullName evidence="3">Sushi domain-containing protein</fullName>
    </submittedName>
</protein>
<reference evidence="3" key="2">
    <citation type="submission" date="2019-09" db="UniProtKB">
        <authorList>
            <consortium name="WormBaseParasite"/>
        </authorList>
    </citation>
    <scope>IDENTIFICATION</scope>
</reference>
<reference evidence="1 2" key="1">
    <citation type="submission" date="2018-11" db="EMBL/GenBank/DDBJ databases">
        <authorList>
            <consortium name="Pathogen Informatics"/>
        </authorList>
    </citation>
    <scope>NUCLEOTIDE SEQUENCE [LARGE SCALE GENOMIC DNA]</scope>
</reference>
<evidence type="ECO:0000313" key="1">
    <source>
        <dbReference type="EMBL" id="VDO18908.1"/>
    </source>
</evidence>
<organism evidence="2 3">
    <name type="scientific">Heligmosomoides polygyrus</name>
    <name type="common">Parasitic roundworm</name>
    <dbReference type="NCBI Taxonomy" id="6339"/>
    <lineage>
        <taxon>Eukaryota</taxon>
        <taxon>Metazoa</taxon>
        <taxon>Ecdysozoa</taxon>
        <taxon>Nematoda</taxon>
        <taxon>Chromadorea</taxon>
        <taxon>Rhabditida</taxon>
        <taxon>Rhabditina</taxon>
        <taxon>Rhabditomorpha</taxon>
        <taxon>Strongyloidea</taxon>
        <taxon>Heligmosomidae</taxon>
        <taxon>Heligmosomoides</taxon>
    </lineage>
</organism>
<accession>A0A3P7WMV5</accession>
<evidence type="ECO:0000313" key="2">
    <source>
        <dbReference type="Proteomes" id="UP000050761"/>
    </source>
</evidence>
<name>A0A183F2Y8_HELPZ</name>
<dbReference type="AlphaFoldDB" id="A0A183F2Y8"/>
<evidence type="ECO:0000313" key="3">
    <source>
        <dbReference type="WBParaSite" id="HPBE_0000052501-mRNA-1"/>
    </source>
</evidence>
<keyword evidence="2" id="KW-1185">Reference proteome</keyword>
<accession>A0A183F2Y8</accession>
<sequence length="70" mass="8411">MCDFDELRTRRRFYLTMLVPRPSTPTRWQKHLGQATGKCYLEHIPHVDSWTFICRDGVWYPPIACITPDW</sequence>
<dbReference type="EMBL" id="UZAH01000379">
    <property type="protein sequence ID" value="VDO18908.1"/>
    <property type="molecule type" value="Genomic_DNA"/>
</dbReference>